<dbReference type="Gene3D" id="1.10.150.130">
    <property type="match status" value="1"/>
</dbReference>
<dbReference type="SUPFAM" id="SSF56349">
    <property type="entry name" value="DNA breaking-rejoining enzymes"/>
    <property type="match status" value="1"/>
</dbReference>
<feature type="domain" description="Tyr recombinase" evidence="6">
    <location>
        <begin position="141"/>
        <end position="316"/>
    </location>
</feature>
<feature type="region of interest" description="Disordered" evidence="5">
    <location>
        <begin position="292"/>
        <end position="330"/>
    </location>
</feature>
<sequence length="330" mass="35562">MTLVPMTAVTASAVPSVRPAPLDRLPGSADDDPFLRLATAWLIGHPTNTATAYRLDLEAWAAWCAGLGVHPLAAERHHVDLWVRFLTTQPQPRTRRPASPATVARKLSALAGFYDFGVHNAGVLTHSPVASVRRPRVSDESAAVGLTADQLRRLLTAATAHSPRSAALVALLTFCGLRISEALGADIRDFGYDQGHRVLRVVRKGGKAARVPLAPPVVRALELYLGDRTTGPIFVSTTGDHRWSYKLAGEQIGRLCRDAGLPAGVTPHSLRHSYATEALRLGAQLQDVQDALGHADPRTTRRYDRSRGNLDRSPNYLLASSLTGKEPASP</sequence>
<protein>
    <submittedName>
        <fullName evidence="8">Tyrosine-type recombinase/integrase</fullName>
    </submittedName>
</protein>
<keyword evidence="3" id="KW-0233">DNA recombination</keyword>
<evidence type="ECO:0000313" key="11">
    <source>
        <dbReference type="Proteomes" id="UP000471152"/>
    </source>
</evidence>
<gene>
    <name evidence="9" type="ORF">G3R41_21760</name>
    <name evidence="8" type="ORF">GCU67_20945</name>
</gene>
<dbReference type="Pfam" id="PF00589">
    <property type="entry name" value="Phage_integrase"/>
    <property type="match status" value="1"/>
</dbReference>
<dbReference type="Proteomes" id="UP000471152">
    <property type="component" value="Unassembled WGS sequence"/>
</dbReference>
<dbReference type="Proteomes" id="UP000468828">
    <property type="component" value="Unassembled WGS sequence"/>
</dbReference>
<dbReference type="InterPro" id="IPR044068">
    <property type="entry name" value="CB"/>
</dbReference>
<dbReference type="AlphaFoldDB" id="A0A6P0F3E5"/>
<evidence type="ECO:0000256" key="1">
    <source>
        <dbReference type="ARBA" id="ARBA00022908"/>
    </source>
</evidence>
<keyword evidence="10" id="KW-1185">Reference proteome</keyword>
<feature type="domain" description="Core-binding (CB)" evidence="7">
    <location>
        <begin position="32"/>
        <end position="118"/>
    </location>
</feature>
<keyword evidence="2 4" id="KW-0238">DNA-binding</keyword>
<dbReference type="InterPro" id="IPR011010">
    <property type="entry name" value="DNA_brk_join_enz"/>
</dbReference>
<organism evidence="8 10">
    <name type="scientific">Modestobacter muralis</name>
    <dbReference type="NCBI Taxonomy" id="1608614"/>
    <lineage>
        <taxon>Bacteria</taxon>
        <taxon>Bacillati</taxon>
        <taxon>Actinomycetota</taxon>
        <taxon>Actinomycetes</taxon>
        <taxon>Geodermatophilales</taxon>
        <taxon>Geodermatophilaceae</taxon>
        <taxon>Modestobacter</taxon>
    </lineage>
</organism>
<evidence type="ECO:0000256" key="2">
    <source>
        <dbReference type="ARBA" id="ARBA00023125"/>
    </source>
</evidence>
<keyword evidence="1" id="KW-0229">DNA integration</keyword>
<dbReference type="InterPro" id="IPR050090">
    <property type="entry name" value="Tyrosine_recombinase_XerCD"/>
</dbReference>
<dbReference type="GO" id="GO:0015074">
    <property type="term" value="P:DNA integration"/>
    <property type="evidence" value="ECO:0007669"/>
    <property type="project" value="UniProtKB-KW"/>
</dbReference>
<evidence type="ECO:0000256" key="3">
    <source>
        <dbReference type="ARBA" id="ARBA00023172"/>
    </source>
</evidence>
<evidence type="ECO:0000256" key="5">
    <source>
        <dbReference type="SAM" id="MobiDB-lite"/>
    </source>
</evidence>
<reference evidence="9 11" key="2">
    <citation type="submission" date="2020-02" db="EMBL/GenBank/DDBJ databases">
        <title>The WGS of Modestobacter muralis DSM 100205.</title>
        <authorList>
            <person name="Jiang Z."/>
        </authorList>
    </citation>
    <scope>NUCLEOTIDE SEQUENCE [LARGE SCALE GENOMIC DNA]</scope>
    <source>
        <strain evidence="9 11">DSM 100205</strain>
    </source>
</reference>
<name>A0A6P0F3E5_9ACTN</name>
<dbReference type="GO" id="GO:0003677">
    <property type="term" value="F:DNA binding"/>
    <property type="evidence" value="ECO:0007669"/>
    <property type="project" value="UniProtKB-UniRule"/>
</dbReference>
<evidence type="ECO:0000313" key="8">
    <source>
        <dbReference type="EMBL" id="NEK96614.1"/>
    </source>
</evidence>
<dbReference type="Pfam" id="PF02899">
    <property type="entry name" value="Phage_int_SAM_1"/>
    <property type="match status" value="1"/>
</dbReference>
<evidence type="ECO:0000313" key="10">
    <source>
        <dbReference type="Proteomes" id="UP000468828"/>
    </source>
</evidence>
<dbReference type="PANTHER" id="PTHR30349">
    <property type="entry name" value="PHAGE INTEGRASE-RELATED"/>
    <property type="match status" value="1"/>
</dbReference>
<dbReference type="InterPro" id="IPR002104">
    <property type="entry name" value="Integrase_catalytic"/>
</dbReference>
<dbReference type="PROSITE" id="PS51900">
    <property type="entry name" value="CB"/>
    <property type="match status" value="1"/>
</dbReference>
<dbReference type="EMBL" id="JAAGWB010000073">
    <property type="protein sequence ID" value="NEN53533.1"/>
    <property type="molecule type" value="Genomic_DNA"/>
</dbReference>
<comment type="caution">
    <text evidence="8">The sequence shown here is derived from an EMBL/GenBank/DDBJ whole genome shotgun (WGS) entry which is preliminary data.</text>
</comment>
<evidence type="ECO:0000313" key="9">
    <source>
        <dbReference type="EMBL" id="NEN53533.1"/>
    </source>
</evidence>
<dbReference type="GO" id="GO:0006310">
    <property type="term" value="P:DNA recombination"/>
    <property type="evidence" value="ECO:0007669"/>
    <property type="project" value="UniProtKB-KW"/>
</dbReference>
<dbReference type="InterPro" id="IPR013762">
    <property type="entry name" value="Integrase-like_cat_sf"/>
</dbReference>
<feature type="compositionally biased region" description="Basic and acidic residues" evidence="5">
    <location>
        <begin position="293"/>
        <end position="310"/>
    </location>
</feature>
<evidence type="ECO:0000256" key="4">
    <source>
        <dbReference type="PROSITE-ProRule" id="PRU01248"/>
    </source>
</evidence>
<accession>A0A6P0F3E5</accession>
<evidence type="ECO:0000259" key="6">
    <source>
        <dbReference type="PROSITE" id="PS51898"/>
    </source>
</evidence>
<dbReference type="InterPro" id="IPR010998">
    <property type="entry name" value="Integrase_recombinase_N"/>
</dbReference>
<dbReference type="RefSeq" id="WP_163613417.1">
    <property type="nucleotide sequence ID" value="NZ_JAAGWB010000073.1"/>
</dbReference>
<evidence type="ECO:0000259" key="7">
    <source>
        <dbReference type="PROSITE" id="PS51900"/>
    </source>
</evidence>
<dbReference type="EMBL" id="JAAGWH010000069">
    <property type="protein sequence ID" value="NEK96614.1"/>
    <property type="molecule type" value="Genomic_DNA"/>
</dbReference>
<proteinExistence type="predicted"/>
<dbReference type="InterPro" id="IPR004107">
    <property type="entry name" value="Integrase_SAM-like_N"/>
</dbReference>
<dbReference type="CDD" id="cd00397">
    <property type="entry name" value="DNA_BRE_C"/>
    <property type="match status" value="1"/>
</dbReference>
<reference evidence="8 10" key="1">
    <citation type="submission" date="2020-01" db="EMBL/GenBank/DDBJ databases">
        <title>the WGS Modestobacter muralis CPCC 204518.</title>
        <authorList>
            <person name="Jiang Z."/>
        </authorList>
    </citation>
    <scope>NUCLEOTIDE SEQUENCE [LARGE SCALE GENOMIC DNA]</scope>
    <source>
        <strain evidence="8 10">DSM 100205</strain>
    </source>
</reference>
<dbReference type="Gene3D" id="1.10.443.10">
    <property type="entry name" value="Intergrase catalytic core"/>
    <property type="match status" value="1"/>
</dbReference>
<dbReference type="PROSITE" id="PS51898">
    <property type="entry name" value="TYR_RECOMBINASE"/>
    <property type="match status" value="1"/>
</dbReference>
<dbReference type="PANTHER" id="PTHR30349:SF81">
    <property type="entry name" value="TYROSINE RECOMBINASE XERC"/>
    <property type="match status" value="1"/>
</dbReference>